<evidence type="ECO:0000313" key="1">
    <source>
        <dbReference type="EMBL" id="EUJ47642.1"/>
    </source>
</evidence>
<accession>W7D6H6</accession>
<dbReference type="RefSeq" id="WP_052006887.1">
    <property type="nucleotide sequence ID" value="NZ_AODM01000066.1"/>
</dbReference>
<organism evidence="1 2">
    <name type="scientific">Listeria fleischmannii FSL S10-1203</name>
    <dbReference type="NCBI Taxonomy" id="1265822"/>
    <lineage>
        <taxon>Bacteria</taxon>
        <taxon>Bacillati</taxon>
        <taxon>Bacillota</taxon>
        <taxon>Bacilli</taxon>
        <taxon>Bacillales</taxon>
        <taxon>Listeriaceae</taxon>
        <taxon>Listeria</taxon>
    </lineage>
</organism>
<proteinExistence type="predicted"/>
<protein>
    <submittedName>
        <fullName evidence="1">Uncharacterized protein</fullName>
    </submittedName>
</protein>
<name>W7D6H6_9LIST</name>
<evidence type="ECO:0000313" key="2">
    <source>
        <dbReference type="Proteomes" id="UP000019241"/>
    </source>
</evidence>
<dbReference type="PATRIC" id="fig|1265822.4.peg.3664"/>
<sequence>MSDSQYTLNNIQTATNDLYNDRIIAEVMNQNVLLKQVSSSNELQVQLKNQNGDVLFPNVRIEDIETATNQSNGLMLASDKAKIDSVETGAQVNNVSEDEKVFWNNKQNAFLISQNGTKFKLVVNDAGEISTALYE</sequence>
<reference evidence="1 2" key="1">
    <citation type="submission" date="2012-12" db="EMBL/GenBank/DDBJ databases">
        <title>Novel taxa of Listeriaceae from agricultural environments in the United States.</title>
        <authorList>
            <person name="den Bakker H.C."/>
            <person name="Allred A."/>
            <person name="Warchocki S."/>
            <person name="Wright E.M."/>
            <person name="Burrell A."/>
            <person name="Nightingale K.K."/>
            <person name="Kephart D."/>
            <person name="Wiedmann M."/>
        </authorList>
    </citation>
    <scope>NUCLEOTIDE SEQUENCE [LARGE SCALE GENOMIC DNA]</scope>
    <source>
        <strain evidence="1 2">FSL S10-1203</strain>
    </source>
</reference>
<gene>
    <name evidence="1" type="ORF">MCOL2_18019</name>
</gene>
<dbReference type="Proteomes" id="UP000019241">
    <property type="component" value="Unassembled WGS sequence"/>
</dbReference>
<comment type="caution">
    <text evidence="1">The sequence shown here is derived from an EMBL/GenBank/DDBJ whole genome shotgun (WGS) entry which is preliminary data.</text>
</comment>
<dbReference type="EMBL" id="AODM01000066">
    <property type="protein sequence ID" value="EUJ47642.1"/>
    <property type="molecule type" value="Genomic_DNA"/>
</dbReference>
<dbReference type="AlphaFoldDB" id="W7D6H6"/>